<dbReference type="AlphaFoldDB" id="A0A498KDP9"/>
<keyword evidence="2" id="KW-1185">Reference proteome</keyword>
<evidence type="ECO:0000313" key="1">
    <source>
        <dbReference type="EMBL" id="RXI03573.1"/>
    </source>
</evidence>
<reference evidence="1 2" key="1">
    <citation type="submission" date="2018-10" db="EMBL/GenBank/DDBJ databases">
        <title>A high-quality apple genome assembly.</title>
        <authorList>
            <person name="Hu J."/>
        </authorList>
    </citation>
    <scope>NUCLEOTIDE SEQUENCE [LARGE SCALE GENOMIC DNA]</scope>
    <source>
        <strain evidence="2">cv. HFTH1</strain>
        <tissue evidence="1">Young leaf</tissue>
    </source>
</reference>
<comment type="caution">
    <text evidence="1">The sequence shown here is derived from an EMBL/GenBank/DDBJ whole genome shotgun (WGS) entry which is preliminary data.</text>
</comment>
<protein>
    <submittedName>
        <fullName evidence="1">Uncharacterized protein</fullName>
    </submittedName>
</protein>
<dbReference type="EMBL" id="RDQH01000329">
    <property type="protein sequence ID" value="RXI03573.1"/>
    <property type="molecule type" value="Genomic_DNA"/>
</dbReference>
<gene>
    <name evidence="1" type="ORF">DVH24_004225</name>
</gene>
<proteinExistence type="predicted"/>
<dbReference type="Proteomes" id="UP000290289">
    <property type="component" value="Chromosome 3"/>
</dbReference>
<evidence type="ECO:0000313" key="2">
    <source>
        <dbReference type="Proteomes" id="UP000290289"/>
    </source>
</evidence>
<name>A0A498KDP9_MALDO</name>
<accession>A0A498KDP9</accession>
<organism evidence="1 2">
    <name type="scientific">Malus domestica</name>
    <name type="common">Apple</name>
    <name type="synonym">Pyrus malus</name>
    <dbReference type="NCBI Taxonomy" id="3750"/>
    <lineage>
        <taxon>Eukaryota</taxon>
        <taxon>Viridiplantae</taxon>
        <taxon>Streptophyta</taxon>
        <taxon>Embryophyta</taxon>
        <taxon>Tracheophyta</taxon>
        <taxon>Spermatophyta</taxon>
        <taxon>Magnoliopsida</taxon>
        <taxon>eudicotyledons</taxon>
        <taxon>Gunneridae</taxon>
        <taxon>Pentapetalae</taxon>
        <taxon>rosids</taxon>
        <taxon>fabids</taxon>
        <taxon>Rosales</taxon>
        <taxon>Rosaceae</taxon>
        <taxon>Amygdaloideae</taxon>
        <taxon>Maleae</taxon>
        <taxon>Malus</taxon>
    </lineage>
</organism>
<sequence>MPLFVSMLEGMATVQEFISDPNPSSSNEMDARMKKYVYSFGITILEAHVLKLDGNLMNLVDSRLGSNFNKE</sequence>